<name>A0AAD9V9R6_ACRCE</name>
<proteinExistence type="predicted"/>
<organism evidence="1 2">
    <name type="scientific">Acropora cervicornis</name>
    <name type="common">Staghorn coral</name>
    <dbReference type="NCBI Taxonomy" id="6130"/>
    <lineage>
        <taxon>Eukaryota</taxon>
        <taxon>Metazoa</taxon>
        <taxon>Cnidaria</taxon>
        <taxon>Anthozoa</taxon>
        <taxon>Hexacorallia</taxon>
        <taxon>Scleractinia</taxon>
        <taxon>Astrocoeniina</taxon>
        <taxon>Acroporidae</taxon>
        <taxon>Acropora</taxon>
    </lineage>
</organism>
<dbReference type="Proteomes" id="UP001249851">
    <property type="component" value="Unassembled WGS sequence"/>
</dbReference>
<dbReference type="AlphaFoldDB" id="A0AAD9V9R6"/>
<keyword evidence="2" id="KW-1185">Reference proteome</keyword>
<evidence type="ECO:0000313" key="2">
    <source>
        <dbReference type="Proteomes" id="UP001249851"/>
    </source>
</evidence>
<gene>
    <name evidence="1" type="ORF">P5673_010002</name>
</gene>
<dbReference type="PROSITE" id="PS51257">
    <property type="entry name" value="PROKAR_LIPOPROTEIN"/>
    <property type="match status" value="1"/>
</dbReference>
<sequence>MDKNDNRIPVLFSLASSCSVSFAAFKGKFLEACGLSCHKNAQFFYLHNDLKVQLCETTWAAFMHFLKGRTDYTVSLELETVSSKVSASIQDSHRRALVPLHADDNYEDDDEEATLELVEAEDTLAYQDWRQRRGRASRINVPAMKDELPIGEISETAVRVAVVINVSNQTLKDHWSTISSHLKRLKRHGANWTIYSWYDKITDYKRKRLNSCR</sequence>
<evidence type="ECO:0000313" key="1">
    <source>
        <dbReference type="EMBL" id="KAK2566479.1"/>
    </source>
</evidence>
<protein>
    <submittedName>
        <fullName evidence="1">Uncharacterized protein</fullName>
    </submittedName>
</protein>
<reference evidence="1" key="1">
    <citation type="journal article" date="2023" name="G3 (Bethesda)">
        <title>Whole genome assembly and annotation of the endangered Caribbean coral Acropora cervicornis.</title>
        <authorList>
            <person name="Selwyn J.D."/>
            <person name="Vollmer S.V."/>
        </authorList>
    </citation>
    <scope>NUCLEOTIDE SEQUENCE</scope>
    <source>
        <strain evidence="1">K2</strain>
    </source>
</reference>
<reference evidence="1" key="2">
    <citation type="journal article" date="2023" name="Science">
        <title>Genomic signatures of disease resistance in endangered staghorn corals.</title>
        <authorList>
            <person name="Vollmer S.V."/>
            <person name="Selwyn J.D."/>
            <person name="Despard B.A."/>
            <person name="Roesel C.L."/>
        </authorList>
    </citation>
    <scope>NUCLEOTIDE SEQUENCE</scope>
    <source>
        <strain evidence="1">K2</strain>
    </source>
</reference>
<comment type="caution">
    <text evidence="1">The sequence shown here is derived from an EMBL/GenBank/DDBJ whole genome shotgun (WGS) entry which is preliminary data.</text>
</comment>
<accession>A0AAD9V9R6</accession>
<dbReference type="EMBL" id="JARQWQ010000017">
    <property type="protein sequence ID" value="KAK2566479.1"/>
    <property type="molecule type" value="Genomic_DNA"/>
</dbReference>